<evidence type="ECO:0000313" key="3">
    <source>
        <dbReference type="Proteomes" id="UP000183365"/>
    </source>
</evidence>
<dbReference type="InterPro" id="IPR000219">
    <property type="entry name" value="DH_dom"/>
</dbReference>
<dbReference type="GO" id="GO:0005085">
    <property type="term" value="F:guanyl-nucleotide exchange factor activity"/>
    <property type="evidence" value="ECO:0007669"/>
    <property type="project" value="InterPro"/>
</dbReference>
<proteinExistence type="predicted"/>
<organism evidence="2 3">
    <name type="scientific">Hanseniaspora guilliermondii</name>
    <dbReference type="NCBI Taxonomy" id="56406"/>
    <lineage>
        <taxon>Eukaryota</taxon>
        <taxon>Fungi</taxon>
        <taxon>Dikarya</taxon>
        <taxon>Ascomycota</taxon>
        <taxon>Saccharomycotina</taxon>
        <taxon>Saccharomycetes</taxon>
        <taxon>Saccharomycodales</taxon>
        <taxon>Saccharomycodaceae</taxon>
        <taxon>Hanseniaspora</taxon>
    </lineage>
</organism>
<evidence type="ECO:0000313" key="2">
    <source>
        <dbReference type="EMBL" id="SGZ39495.1"/>
    </source>
</evidence>
<protein>
    <recommendedName>
        <fullName evidence="1">DH domain-containing protein</fullName>
    </recommendedName>
</protein>
<dbReference type="EMBL" id="FQNF01000024">
    <property type="protein sequence ID" value="SGZ39495.1"/>
    <property type="molecule type" value="Genomic_DNA"/>
</dbReference>
<dbReference type="Proteomes" id="UP000183365">
    <property type="component" value="Unassembled WGS sequence"/>
</dbReference>
<dbReference type="AlphaFoldDB" id="A0A1L0CXD8"/>
<dbReference type="VEuPathDB" id="FungiDB:HGUI_01695"/>
<dbReference type="OrthoDB" id="8059989at2759"/>
<feature type="domain" description="DH" evidence="1">
    <location>
        <begin position="208"/>
        <end position="485"/>
    </location>
</feature>
<accession>A0A1L0CXD8</accession>
<sequence>MNDQDDLFLSDITAASIETNSNRDVTNNVVASHNSANINVNQNSGHEIENEHEDKYINIIQESPAFHTAEDNNEHETQQANNFLPKKSKTSYKKKISFKKIIDDVSTLDYGKSFVSISDIAKKHGNIKESNRKKVKEKLTHLTNGSSSNPFTMSGESNVKYILNDSIIDDKTIKKIQIYYDDKNKFSEKDNHSEIKKNIDGYQSILIQLKSLINEIVQTEIQYLMNLKIMTDNFLPFIMDSNNTTLNMLTYYSTLLAKNHQLFLEEMLGFFAEIKLMNFLKVDMNNVKALNLKTVGQKNWKSIEHEYYMMLKNFDYANSALNIDNNTSTSNFNNESNILFGYYLVLDYLSLKTTNVVSTYLYENYIKVYYIMLRVLKNKEKTKFNTKMCDSISGLNSLMSIKQKTYKLKRQGEFEHSFEDDHLERSVFNNITFESLLQVPVNRIMKYKIFMSKILTEYNIESRCKFNIALNFNDLLKKLEKIDNFQLDYAYTIQQSRYKAKGKNNEFEDDIYDPNERYSKIVDKIKFNKKDLIFNCQDNESPLNFESFGSIILLQPCIIRYVSTTQQTFFGFKDTSKLSSENVANNTNMNIFQESKVIVLLFKSHLLILKPSKVNKECALNVVFSLPLAICELVDENEQTLIEDSNNSINLKVEFNFLMYEIMILSWNLLEHENLSNKLENLMEYYNKPLIKNQNNEEERRKNTVYKHGNDYSLSKESLLNNRSLKFNDINDFFNQFIHPKNMVICEYQSEYFDDLELSYNKRIFFIKNRFLINKSAYTDIEKEWVCDRKKQSYIGENNSNHIVDINFEDRMIVEKYLDSNKLWYNEIDILRLKDFEVLHMEQKTSTKISNFLNRTRDHKRGSFRDTIRKKTSFIGKSLVHSAKSDNLKPKSGSHTTTSDKSLLYLPSVEILQSAQDLRSSILKNNDTNSYCNNGTMTGVLFKTGSIKDEDELQKLISDSGAKKFSLSDETIMNDPMVSNEVEQSLKTQETSFSDVLNEYVDDEDSEKKNTSVENSNGYFVNSIVIQSTKMLSKLFI</sequence>
<keyword evidence="3" id="KW-1185">Reference proteome</keyword>
<dbReference type="Gene3D" id="1.20.900.10">
    <property type="entry name" value="Dbl homology (DH) domain"/>
    <property type="match status" value="1"/>
</dbReference>
<gene>
    <name evidence="2" type="ORF">HGUI_01695</name>
</gene>
<dbReference type="InterPro" id="IPR035899">
    <property type="entry name" value="DBL_dom_sf"/>
</dbReference>
<reference evidence="3" key="1">
    <citation type="submission" date="2016-11" db="EMBL/GenBank/DDBJ databases">
        <authorList>
            <person name="Guldener U."/>
        </authorList>
    </citation>
    <scope>NUCLEOTIDE SEQUENCE [LARGE SCALE GENOMIC DNA]</scope>
</reference>
<dbReference type="SUPFAM" id="SSF48065">
    <property type="entry name" value="DBL homology domain (DH-domain)"/>
    <property type="match status" value="1"/>
</dbReference>
<dbReference type="PROSITE" id="PS50010">
    <property type="entry name" value="DH_2"/>
    <property type="match status" value="1"/>
</dbReference>
<name>A0A1L0CXD8_9ASCO</name>
<evidence type="ECO:0000259" key="1">
    <source>
        <dbReference type="PROSITE" id="PS50010"/>
    </source>
</evidence>